<dbReference type="RefSeq" id="WP_207353259.1">
    <property type="nucleotide sequence ID" value="NZ_CP071503.1"/>
</dbReference>
<evidence type="ECO:0000256" key="5">
    <source>
        <dbReference type="ARBA" id="ARBA00023002"/>
    </source>
</evidence>
<evidence type="ECO:0000256" key="2">
    <source>
        <dbReference type="ARBA" id="ARBA00009347"/>
    </source>
</evidence>
<dbReference type="InterPro" id="IPR013786">
    <property type="entry name" value="AcylCoA_DH/ox_N"/>
</dbReference>
<proteinExistence type="inferred from homology"/>
<dbReference type="SUPFAM" id="SSF47203">
    <property type="entry name" value="Acyl-CoA dehydrogenase C-terminal domain-like"/>
    <property type="match status" value="1"/>
</dbReference>
<keyword evidence="4 6" id="KW-0274">FAD</keyword>
<dbReference type="InterPro" id="IPR037069">
    <property type="entry name" value="AcylCoA_DH/ox_N_sf"/>
</dbReference>
<protein>
    <submittedName>
        <fullName evidence="11">Acyl-CoA dehydrogenase</fullName>
    </submittedName>
</protein>
<dbReference type="PANTHER" id="PTHR42803">
    <property type="entry name" value="ACYL-COA DEHYDROGENASE"/>
    <property type="match status" value="1"/>
</dbReference>
<dbReference type="Gene3D" id="1.20.140.10">
    <property type="entry name" value="Butyryl-CoA Dehydrogenase, subunit A, domain 3"/>
    <property type="match status" value="1"/>
</dbReference>
<comment type="similarity">
    <text evidence="2 6">Belongs to the acyl-CoA dehydrogenase family.</text>
</comment>
<keyword evidence="3 6" id="KW-0285">Flavoprotein</keyword>
<evidence type="ECO:0000259" key="9">
    <source>
        <dbReference type="Pfam" id="PF02771"/>
    </source>
</evidence>
<evidence type="ECO:0000313" key="11">
    <source>
        <dbReference type="EMBL" id="QSX32014.1"/>
    </source>
</evidence>
<dbReference type="InterPro" id="IPR025878">
    <property type="entry name" value="Acyl-CoA_dh-like_C_dom"/>
</dbReference>
<evidence type="ECO:0000259" key="7">
    <source>
        <dbReference type="Pfam" id="PF00441"/>
    </source>
</evidence>
<reference evidence="11 12" key="1">
    <citation type="submission" date="2021-03" db="EMBL/GenBank/DDBJ databases">
        <title>Novel species identification of genus Shewanella.</title>
        <authorList>
            <person name="Liu G."/>
            <person name="Zhang Q."/>
        </authorList>
    </citation>
    <scope>NUCLEOTIDE SEQUENCE [LARGE SCALE GENOMIC DNA]</scope>
    <source>
        <strain evidence="11 12">FJAT-51800</strain>
    </source>
</reference>
<dbReference type="InterPro" id="IPR009100">
    <property type="entry name" value="AcylCoA_DH/oxidase_NM_dom_sf"/>
</dbReference>
<dbReference type="InterPro" id="IPR009075">
    <property type="entry name" value="AcylCo_DH/oxidase_C"/>
</dbReference>
<feature type="domain" description="Acyl-CoA dehydrogenase/oxidase C-terminal" evidence="7">
    <location>
        <begin position="279"/>
        <end position="441"/>
    </location>
</feature>
<evidence type="ECO:0000256" key="6">
    <source>
        <dbReference type="RuleBase" id="RU362125"/>
    </source>
</evidence>
<keyword evidence="5 6" id="KW-0560">Oxidoreductase</keyword>
<dbReference type="Pfam" id="PF02770">
    <property type="entry name" value="Acyl-CoA_dh_M"/>
    <property type="match status" value="1"/>
</dbReference>
<dbReference type="EMBL" id="CP071503">
    <property type="protein sequence ID" value="QSX32014.1"/>
    <property type="molecule type" value="Genomic_DNA"/>
</dbReference>
<organism evidence="11 12">
    <name type="scientific">Shewanella avicenniae</name>
    <dbReference type="NCBI Taxonomy" id="2814294"/>
    <lineage>
        <taxon>Bacteria</taxon>
        <taxon>Pseudomonadati</taxon>
        <taxon>Pseudomonadota</taxon>
        <taxon>Gammaproteobacteria</taxon>
        <taxon>Alteromonadales</taxon>
        <taxon>Shewanellaceae</taxon>
        <taxon>Shewanella</taxon>
    </lineage>
</organism>
<evidence type="ECO:0000259" key="10">
    <source>
        <dbReference type="Pfam" id="PF12806"/>
    </source>
</evidence>
<evidence type="ECO:0000256" key="1">
    <source>
        <dbReference type="ARBA" id="ARBA00001974"/>
    </source>
</evidence>
<keyword evidence="12" id="KW-1185">Reference proteome</keyword>
<dbReference type="InterPro" id="IPR006091">
    <property type="entry name" value="Acyl-CoA_Oxase/DH_mid-dom"/>
</dbReference>
<evidence type="ECO:0000259" key="8">
    <source>
        <dbReference type="Pfam" id="PF02770"/>
    </source>
</evidence>
<dbReference type="Proteomes" id="UP000662770">
    <property type="component" value="Chromosome"/>
</dbReference>
<dbReference type="Pfam" id="PF12806">
    <property type="entry name" value="Acyl-CoA_dh_C"/>
    <property type="match status" value="1"/>
</dbReference>
<dbReference type="InterPro" id="IPR046373">
    <property type="entry name" value="Acyl-CoA_Oxase/DH_mid-dom_sf"/>
</dbReference>
<comment type="cofactor">
    <cofactor evidence="1 6">
        <name>FAD</name>
        <dbReference type="ChEBI" id="CHEBI:57692"/>
    </cofactor>
</comment>
<dbReference type="Gene3D" id="2.40.110.10">
    <property type="entry name" value="Butyryl-CoA Dehydrogenase, subunit A, domain 2"/>
    <property type="match status" value="1"/>
</dbReference>
<dbReference type="Pfam" id="PF02771">
    <property type="entry name" value="Acyl-CoA_dh_N"/>
    <property type="match status" value="1"/>
</dbReference>
<dbReference type="PANTHER" id="PTHR42803:SF1">
    <property type="entry name" value="BROAD-SPECIFICITY LINEAR ACYL-COA DEHYDROGENASE FADE5"/>
    <property type="match status" value="1"/>
</dbReference>
<dbReference type="Gene3D" id="1.10.540.10">
    <property type="entry name" value="Acyl-CoA dehydrogenase/oxidase, N-terminal domain"/>
    <property type="match status" value="1"/>
</dbReference>
<gene>
    <name evidence="11" type="ORF">JYB87_09430</name>
</gene>
<evidence type="ECO:0000256" key="3">
    <source>
        <dbReference type="ARBA" id="ARBA00022630"/>
    </source>
</evidence>
<sequence>MSSYQAPLQDMQFLLQQVFDADSVWQAIPALAETIESDTAAAILAEAAKFNEEVVAPLNRAGDEQGVSFDNGQVTTPAGYAAAYQQYMEGGWIGLCGEPEFGGMGMPKMLGVLVDELGYSASNAFNLYASLTAGAALCIHAHGDEALKQRFLPKLYSGEWAGAMDMTEPQAGSDLRHILTKATPQADGSYRINGSKIFITGGDHDLTENIIHLVLAKIDGSDGISLFAVPKLAVDEAGNSGESNGVTAGAIEHKMGLKASATCVMHYDNAQGYLVGRANRGLVCMFTMMNYERLSIGIQGLGSAQAAYSLAAEYAKERKQGSAPGASAEIAPIIVHGDVRRMLLNIRCLTEAGRAMAVMTGLQLDLAKFAEDPHQKAYATKLAALLTPVTKAFLTDRGLDCTIDAQQVFGGHGYIRETGIEQWVRDTRIAQIYEGTNGIQAIDFLGRKLVADRAETLNQLLAEMTDALTSFSRVPAAYVEHQLAQQRQFSDAIAAIAEQKSTAPDLINAVAVDALNAFGYMLCGYYWLTMSERAQACQAKLPVTLVRSKQKLCDYYFTRLVGRFDMHLAAVTCGADSTMQLEAELF</sequence>
<accession>A0ABX7QL66</accession>
<feature type="domain" description="Acyl-CoA oxidase/dehydrogenase middle" evidence="8">
    <location>
        <begin position="163"/>
        <end position="269"/>
    </location>
</feature>
<dbReference type="Pfam" id="PF00441">
    <property type="entry name" value="Acyl-CoA_dh_1"/>
    <property type="match status" value="1"/>
</dbReference>
<name>A0ABX7QL66_9GAMM</name>
<dbReference type="InterPro" id="IPR036250">
    <property type="entry name" value="AcylCo_DH-like_C"/>
</dbReference>
<feature type="domain" description="Acyl-CoA dehydrogenase/oxidase N-terminal" evidence="9">
    <location>
        <begin position="38"/>
        <end position="159"/>
    </location>
</feature>
<feature type="domain" description="Acetyl-CoA dehydrogenase-like C-terminal" evidence="10">
    <location>
        <begin position="475"/>
        <end position="581"/>
    </location>
</feature>
<evidence type="ECO:0000313" key="12">
    <source>
        <dbReference type="Proteomes" id="UP000662770"/>
    </source>
</evidence>
<evidence type="ECO:0000256" key="4">
    <source>
        <dbReference type="ARBA" id="ARBA00022827"/>
    </source>
</evidence>
<dbReference type="SUPFAM" id="SSF56645">
    <property type="entry name" value="Acyl-CoA dehydrogenase NM domain-like"/>
    <property type="match status" value="1"/>
</dbReference>
<dbReference type="InterPro" id="IPR052166">
    <property type="entry name" value="Diverse_Acyl-CoA_DH"/>
</dbReference>